<dbReference type="PANTHER" id="PTHR24031">
    <property type="entry name" value="RNA HELICASE"/>
    <property type="match status" value="1"/>
</dbReference>
<comment type="function">
    <text evidence="5">RNA helicase.</text>
</comment>
<evidence type="ECO:0000256" key="5">
    <source>
        <dbReference type="RuleBase" id="RU365068"/>
    </source>
</evidence>
<dbReference type="InterPro" id="IPR014001">
    <property type="entry name" value="Helicase_ATP-bd"/>
</dbReference>
<dbReference type="EC" id="3.6.4.13" evidence="5"/>
<reference evidence="7 8" key="1">
    <citation type="journal article" date="2019" name="Front. Genet.">
        <title>Whole-Genome Sequencing of the Opportunistic Yeast Pathogen Candida inconspicua Uncovers Its Hybrid Origin.</title>
        <authorList>
            <person name="Mixao V."/>
            <person name="Hansen A.P."/>
            <person name="Saus E."/>
            <person name="Boekhout T."/>
            <person name="Lass-Florl C."/>
            <person name="Gabaldon T."/>
        </authorList>
    </citation>
    <scope>NUCLEOTIDE SEQUENCE [LARGE SCALE GENOMIC DNA]</scope>
    <source>
        <strain evidence="7 8">CBS 180</strain>
    </source>
</reference>
<organism evidence="7 8">
    <name type="scientific">Pichia inconspicua</name>
    <dbReference type="NCBI Taxonomy" id="52247"/>
    <lineage>
        <taxon>Eukaryota</taxon>
        <taxon>Fungi</taxon>
        <taxon>Dikarya</taxon>
        <taxon>Ascomycota</taxon>
        <taxon>Saccharomycotina</taxon>
        <taxon>Pichiomycetes</taxon>
        <taxon>Pichiales</taxon>
        <taxon>Pichiaceae</taxon>
        <taxon>Pichia</taxon>
    </lineage>
</organism>
<dbReference type="GO" id="GO:0003723">
    <property type="term" value="F:RNA binding"/>
    <property type="evidence" value="ECO:0007669"/>
    <property type="project" value="UniProtKB-UniRule"/>
</dbReference>
<evidence type="ECO:0000256" key="1">
    <source>
        <dbReference type="ARBA" id="ARBA00022741"/>
    </source>
</evidence>
<dbReference type="EMBL" id="SELW01000370">
    <property type="protein sequence ID" value="TID28803.1"/>
    <property type="molecule type" value="Genomic_DNA"/>
</dbReference>
<keyword evidence="1 5" id="KW-0547">Nucleotide-binding</keyword>
<name>A0A4T0X2U6_9ASCO</name>
<keyword evidence="2 5" id="KW-0378">Hydrolase</keyword>
<dbReference type="InterPro" id="IPR011545">
    <property type="entry name" value="DEAD/DEAH_box_helicase_dom"/>
</dbReference>
<dbReference type="SMART" id="SM00487">
    <property type="entry name" value="DEXDc"/>
    <property type="match status" value="1"/>
</dbReference>
<dbReference type="SUPFAM" id="SSF52540">
    <property type="entry name" value="P-loop containing nucleoside triphosphate hydrolases"/>
    <property type="match status" value="1"/>
</dbReference>
<keyword evidence="8" id="KW-1185">Reference proteome</keyword>
<dbReference type="Gene3D" id="3.40.50.300">
    <property type="entry name" value="P-loop containing nucleotide triphosphate hydrolases"/>
    <property type="match status" value="1"/>
</dbReference>
<dbReference type="Proteomes" id="UP000307173">
    <property type="component" value="Unassembled WGS sequence"/>
</dbReference>
<accession>A0A4T0X2U6</accession>
<dbReference type="Pfam" id="PF00270">
    <property type="entry name" value="DEAD"/>
    <property type="match status" value="1"/>
</dbReference>
<evidence type="ECO:0000313" key="8">
    <source>
        <dbReference type="Proteomes" id="UP000307173"/>
    </source>
</evidence>
<dbReference type="GO" id="GO:0005524">
    <property type="term" value="F:ATP binding"/>
    <property type="evidence" value="ECO:0007669"/>
    <property type="project" value="UniProtKB-UniRule"/>
</dbReference>
<evidence type="ECO:0000259" key="6">
    <source>
        <dbReference type="PROSITE" id="PS51192"/>
    </source>
</evidence>
<evidence type="ECO:0000256" key="4">
    <source>
        <dbReference type="ARBA" id="ARBA00022840"/>
    </source>
</evidence>
<comment type="caution">
    <text evidence="7">The sequence shown here is derived from an EMBL/GenBank/DDBJ whole genome shotgun (WGS) entry which is preliminary data.</text>
</comment>
<keyword evidence="4 5" id="KW-0067">ATP-binding</keyword>
<gene>
    <name evidence="7" type="ORF">CANINC_002322</name>
</gene>
<evidence type="ECO:0000256" key="2">
    <source>
        <dbReference type="ARBA" id="ARBA00022801"/>
    </source>
</evidence>
<dbReference type="GO" id="GO:0016787">
    <property type="term" value="F:hydrolase activity"/>
    <property type="evidence" value="ECO:0007669"/>
    <property type="project" value="UniProtKB-KW"/>
</dbReference>
<dbReference type="InterPro" id="IPR027417">
    <property type="entry name" value="P-loop_NTPase"/>
</dbReference>
<comment type="similarity">
    <text evidence="5">Belongs to the DEAD box helicase family.</text>
</comment>
<comment type="catalytic activity">
    <reaction evidence="5">
        <text>ATP + H2O = ADP + phosphate + H(+)</text>
        <dbReference type="Rhea" id="RHEA:13065"/>
        <dbReference type="ChEBI" id="CHEBI:15377"/>
        <dbReference type="ChEBI" id="CHEBI:15378"/>
        <dbReference type="ChEBI" id="CHEBI:30616"/>
        <dbReference type="ChEBI" id="CHEBI:43474"/>
        <dbReference type="ChEBI" id="CHEBI:456216"/>
        <dbReference type="EC" id="3.6.4.13"/>
    </reaction>
</comment>
<comment type="domain">
    <text evidence="5">The Q motif is unique to and characteristic of the DEAD box family of RNA helicases and controls ATP binding and hydrolysis.</text>
</comment>
<protein>
    <recommendedName>
        <fullName evidence="5">ATP-dependent RNA helicase</fullName>
        <ecNumber evidence="5">3.6.4.13</ecNumber>
    </recommendedName>
</protein>
<proteinExistence type="inferred from homology"/>
<evidence type="ECO:0000313" key="7">
    <source>
        <dbReference type="EMBL" id="TID28803.1"/>
    </source>
</evidence>
<feature type="domain" description="Helicase ATP-binding" evidence="6">
    <location>
        <begin position="176"/>
        <end position="359"/>
    </location>
</feature>
<dbReference type="PROSITE" id="PS51192">
    <property type="entry name" value="HELICASE_ATP_BIND_1"/>
    <property type="match status" value="1"/>
</dbReference>
<dbReference type="GO" id="GO:0003724">
    <property type="term" value="F:RNA helicase activity"/>
    <property type="evidence" value="ECO:0007669"/>
    <property type="project" value="UniProtKB-EC"/>
</dbReference>
<dbReference type="STRING" id="52247.A0A4T0X2U6"/>
<sequence>MILLDWRLVTKHALRSIVRKQRYSSKVPSDETLLKDIMNESSSNDVTTLDEQGNAAYRKKSTLEQFQTKKSLAAQDPNYVPPLGPKYWKSQFRKSYQKVEKGLSNSLEAYVMKNMDVIESFNKKHRKTVEQRIKVDLNKTLKWKDVISNYSLRSAILKYLQIESSKELTPFQNRYFALMSAYSSTVAKGPCGCGKSFSLLVSALSLRRSSARGKGINSLIIVKSNALVHQYAHVTASILRNMSHGKNFNHKRVAQFLFRGTAEEEIQQEDDLTDVQYPHILITTPQRLLDILSSRGMDFVKINALSFVGVDDFNTMIDETFLFETPKKAPIVKLMDYVLKLQDYRRSHNDPHPQVVLLSDDSATENLLSQIKEYTKWIDWKKFATIGKFGEEDDIPHYKFVGSKSAVSSVLIKPDFTNYKNQGELHVDLFDMHMSDYGETSKSWLDTLYRSTLGNSMSYKKHRNIKWSSLPLAVKLGQLEILCLGLSVLLNGKSIQKWYPRGKKGLIVHADEFSSKQVVDMLSKKTERKVRQFSTRFDLDIFDSSTTNDELLAINVSSLPGLTLKNLDTIFILGIEAIKNEHTLAMIMGRTRPGNGLIPESEYGFFAQRDNKTDYIPRSRTFILSSMTPDGYYDPLDRNFLMRSFVKNGLVKQLPIVGVDEPWTKDMVLDYERAMNGPEANDNFETIQFGGIDYNSDDEK</sequence>
<keyword evidence="5" id="KW-0694">RNA-binding</keyword>
<evidence type="ECO:0000256" key="3">
    <source>
        <dbReference type="ARBA" id="ARBA00022806"/>
    </source>
</evidence>
<keyword evidence="3 5" id="KW-0347">Helicase</keyword>
<dbReference type="AlphaFoldDB" id="A0A4T0X2U6"/>
<dbReference type="OrthoDB" id="9984275at2759"/>